<sequence length="172" mass="19562">MNCPLILYPSTLPNSLMTFSSFIVASLGFSMLPTDSDIFSSTFPIWVPFIPFISLIAVARSSKIILNKSLRVGILVLFLILEEMLLSFSLLSMMLAVGFSYTAFILLRYVSSIPTLMKVFIMNECWIFLFFLFCLLISVLLVSYPGNHCQSKCLEVLFLCFPQRILCFRSFI</sequence>
<dbReference type="AlphaFoldDB" id="A0A5G2RD24"/>
<feature type="transmembrane region" description="Helical" evidence="1">
    <location>
        <begin position="119"/>
        <end position="144"/>
    </location>
</feature>
<accession>A0A5G2RD24</accession>
<keyword evidence="3" id="KW-1185">Reference proteome</keyword>
<name>A0A5G2RD24_PIG</name>
<organism evidence="2 3">
    <name type="scientific">Sus scrofa</name>
    <name type="common">Pig</name>
    <dbReference type="NCBI Taxonomy" id="9823"/>
    <lineage>
        <taxon>Eukaryota</taxon>
        <taxon>Metazoa</taxon>
        <taxon>Chordata</taxon>
        <taxon>Craniata</taxon>
        <taxon>Vertebrata</taxon>
        <taxon>Euteleostomi</taxon>
        <taxon>Mammalia</taxon>
        <taxon>Eutheria</taxon>
        <taxon>Laurasiatheria</taxon>
        <taxon>Artiodactyla</taxon>
        <taxon>Suina</taxon>
        <taxon>Suidae</taxon>
        <taxon>Sus</taxon>
    </lineage>
</organism>
<feature type="transmembrane region" description="Helical" evidence="1">
    <location>
        <begin position="87"/>
        <end position="107"/>
    </location>
</feature>
<dbReference type="Proteomes" id="UP000008227">
    <property type="component" value="Chromosome 4"/>
</dbReference>
<evidence type="ECO:0000313" key="3">
    <source>
        <dbReference type="Proteomes" id="UP000008227"/>
    </source>
</evidence>
<dbReference type="GeneTree" id="ENSGT01140000285321"/>
<dbReference type="InParanoid" id="A0A5G2RD24"/>
<keyword evidence="1" id="KW-0812">Transmembrane</keyword>
<proteinExistence type="predicted"/>
<dbReference type="Ensembl" id="ENSSSCT00000073886.1">
    <property type="protein sequence ID" value="ENSSSCP00000068589.1"/>
    <property type="gene ID" value="ENSSSCG00000049472.1"/>
</dbReference>
<keyword evidence="1" id="KW-1133">Transmembrane helix</keyword>
<feature type="transmembrane region" description="Helical" evidence="1">
    <location>
        <begin position="38"/>
        <end position="58"/>
    </location>
</feature>
<reference evidence="3" key="1">
    <citation type="submission" date="2009-11" db="EMBL/GenBank/DDBJ databases">
        <authorList>
            <consortium name="Porcine genome sequencing project"/>
        </authorList>
    </citation>
    <scope>NUCLEOTIDE SEQUENCE [LARGE SCALE GENOMIC DNA]</scope>
    <source>
        <strain evidence="3">Duroc</strain>
    </source>
</reference>
<evidence type="ECO:0000313" key="2">
    <source>
        <dbReference type="Ensembl" id="ENSSSCP00000068589.1"/>
    </source>
</evidence>
<reference evidence="2" key="3">
    <citation type="submission" date="2025-08" db="UniProtKB">
        <authorList>
            <consortium name="Ensembl"/>
        </authorList>
    </citation>
    <scope>IDENTIFICATION</scope>
</reference>
<reference evidence="2" key="4">
    <citation type="submission" date="2025-09" db="UniProtKB">
        <authorList>
            <consortium name="Ensembl"/>
        </authorList>
    </citation>
    <scope>IDENTIFICATION</scope>
</reference>
<evidence type="ECO:0000256" key="1">
    <source>
        <dbReference type="SAM" id="Phobius"/>
    </source>
</evidence>
<reference evidence="2" key="2">
    <citation type="journal article" date="2020" name="Gigascience">
        <title>An improved pig reference genome sequence to enable pig genetics and genomics research.</title>
        <authorList>
            <person name="Warr A."/>
            <person name="Affara N."/>
            <person name="Aken B."/>
            <person name="Beiki H."/>
            <person name="Bickhart D.M."/>
            <person name="Billis K."/>
            <person name="Chow W."/>
            <person name="Eory L."/>
            <person name="Finlayson H.A."/>
            <person name="Flicek P."/>
            <person name="Giron C.G."/>
            <person name="Griffin D.K."/>
            <person name="Hall R."/>
            <person name="Hannum G."/>
            <person name="Hourlier T."/>
            <person name="Howe K."/>
            <person name="Hume D.A."/>
            <person name="Izuogu O."/>
            <person name="Kim K."/>
            <person name="Koren S."/>
            <person name="Liu H."/>
            <person name="Manchanda N."/>
            <person name="Martin F.J."/>
            <person name="Nonneman D.J."/>
            <person name="O'Connor R.E."/>
            <person name="Phillippy A.M."/>
            <person name="Rohrer G.A."/>
            <person name="Rosen B.D."/>
            <person name="Rund L.A."/>
            <person name="Sargent C.A."/>
            <person name="Schook L.B."/>
            <person name="Schroeder S.G."/>
            <person name="Schwartz A.S."/>
            <person name="Skinner B.M."/>
            <person name="Talbot R."/>
            <person name="Tseng E."/>
            <person name="Tuggle C.K."/>
            <person name="Watson M."/>
            <person name="Smith T.P.L."/>
            <person name="Archibald A.L."/>
        </authorList>
    </citation>
    <scope>NUCLEOTIDE SEQUENCE [LARGE SCALE GENOMIC DNA]</scope>
    <source>
        <strain evidence="2">Duroc</strain>
    </source>
</reference>
<protein>
    <submittedName>
        <fullName evidence="2">Uncharacterized protein</fullName>
    </submittedName>
</protein>
<keyword evidence="1" id="KW-0472">Membrane</keyword>
<feature type="transmembrane region" description="Helical" evidence="1">
    <location>
        <begin position="12"/>
        <end position="32"/>
    </location>
</feature>